<organism evidence="2 3">
    <name type="scientific">Rousettus aegyptiacus</name>
    <name type="common">Egyptian fruit bat</name>
    <name type="synonym">Pteropus aegyptiacus</name>
    <dbReference type="NCBI Taxonomy" id="9407"/>
    <lineage>
        <taxon>Eukaryota</taxon>
        <taxon>Metazoa</taxon>
        <taxon>Chordata</taxon>
        <taxon>Craniata</taxon>
        <taxon>Vertebrata</taxon>
        <taxon>Euteleostomi</taxon>
        <taxon>Mammalia</taxon>
        <taxon>Eutheria</taxon>
        <taxon>Laurasiatheria</taxon>
        <taxon>Chiroptera</taxon>
        <taxon>Yinpterochiroptera</taxon>
        <taxon>Pteropodoidea</taxon>
        <taxon>Pteropodidae</taxon>
        <taxon>Rousettinae</taxon>
        <taxon>Rousettus</taxon>
    </lineage>
</organism>
<dbReference type="AlphaFoldDB" id="A0A7J8CHS7"/>
<name>A0A7J8CHS7_ROUAE</name>
<reference evidence="2 3" key="1">
    <citation type="journal article" date="2020" name="Nature">
        <title>Six reference-quality genomes reveal evolution of bat adaptations.</title>
        <authorList>
            <person name="Jebb D."/>
            <person name="Huang Z."/>
            <person name="Pippel M."/>
            <person name="Hughes G.M."/>
            <person name="Lavrichenko K."/>
            <person name="Devanna P."/>
            <person name="Winkler S."/>
            <person name="Jermiin L.S."/>
            <person name="Skirmuntt E.C."/>
            <person name="Katzourakis A."/>
            <person name="Burkitt-Gray L."/>
            <person name="Ray D.A."/>
            <person name="Sullivan K.A.M."/>
            <person name="Roscito J.G."/>
            <person name="Kirilenko B.M."/>
            <person name="Davalos L.M."/>
            <person name="Corthals A.P."/>
            <person name="Power M.L."/>
            <person name="Jones G."/>
            <person name="Ransome R.D."/>
            <person name="Dechmann D.K.N."/>
            <person name="Locatelli A.G."/>
            <person name="Puechmaille S.J."/>
            <person name="Fedrigo O."/>
            <person name="Jarvis E.D."/>
            <person name="Hiller M."/>
            <person name="Vernes S.C."/>
            <person name="Myers E.W."/>
            <person name="Teeling E.C."/>
        </authorList>
    </citation>
    <scope>NUCLEOTIDE SEQUENCE [LARGE SCALE GENOMIC DNA]</scope>
    <source>
        <strain evidence="2">MRouAeg1</strain>
        <tissue evidence="2">Muscle</tissue>
    </source>
</reference>
<sequence>MPGPDTASTTIGHHFIPPPGSRTSPRPSADIEDLSRIDAVWNLLVLLALRHRPLPRALVDKRVGVFQEAAPHPAAAHHRGTSTDLSRCALPLLTAHFRGTGSGRGWATESCEGHAELPAVGLGFVWCVGLCALSTPTREDATVTPKAAVGGANP</sequence>
<protein>
    <submittedName>
        <fullName evidence="2">Uncharacterized protein</fullName>
    </submittedName>
</protein>
<dbReference type="Proteomes" id="UP000593571">
    <property type="component" value="Unassembled WGS sequence"/>
</dbReference>
<keyword evidence="3" id="KW-1185">Reference proteome</keyword>
<comment type="caution">
    <text evidence="2">The sequence shown here is derived from an EMBL/GenBank/DDBJ whole genome shotgun (WGS) entry which is preliminary data.</text>
</comment>
<feature type="compositionally biased region" description="Polar residues" evidence="1">
    <location>
        <begin position="1"/>
        <end position="11"/>
    </location>
</feature>
<feature type="region of interest" description="Disordered" evidence="1">
    <location>
        <begin position="1"/>
        <end position="29"/>
    </location>
</feature>
<evidence type="ECO:0000313" key="2">
    <source>
        <dbReference type="EMBL" id="KAF6410444.1"/>
    </source>
</evidence>
<evidence type="ECO:0000313" key="3">
    <source>
        <dbReference type="Proteomes" id="UP000593571"/>
    </source>
</evidence>
<gene>
    <name evidence="2" type="ORF">HJG63_009000</name>
</gene>
<proteinExistence type="predicted"/>
<evidence type="ECO:0000256" key="1">
    <source>
        <dbReference type="SAM" id="MobiDB-lite"/>
    </source>
</evidence>
<accession>A0A7J8CHS7</accession>
<dbReference type="EMBL" id="JACASE010000014">
    <property type="protein sequence ID" value="KAF6410444.1"/>
    <property type="molecule type" value="Genomic_DNA"/>
</dbReference>